<keyword evidence="12" id="KW-0966">Cell projection</keyword>
<dbReference type="PRINTS" id="PR01005">
    <property type="entry name" value="FLGHOOKAP1"/>
</dbReference>
<dbReference type="PANTHER" id="PTHR30033:SF1">
    <property type="entry name" value="FLAGELLAR HOOK-ASSOCIATED PROTEIN 1"/>
    <property type="match status" value="1"/>
</dbReference>
<keyword evidence="5 7" id="KW-0964">Secreted</keyword>
<evidence type="ECO:0000256" key="4">
    <source>
        <dbReference type="ARBA" id="ARBA00016244"/>
    </source>
</evidence>
<feature type="domain" description="Flagellar hook-associated protein 1 D2-like" evidence="10">
    <location>
        <begin position="335"/>
        <end position="413"/>
    </location>
</feature>
<reference evidence="13" key="1">
    <citation type="journal article" date="2019" name="Int. J. Syst. Evol. Microbiol.">
        <title>The Global Catalogue of Microorganisms (GCM) 10K type strain sequencing project: providing services to taxonomists for standard genome sequencing and annotation.</title>
        <authorList>
            <consortium name="The Broad Institute Genomics Platform"/>
            <consortium name="The Broad Institute Genome Sequencing Center for Infectious Disease"/>
            <person name="Wu L."/>
            <person name="Ma J."/>
        </authorList>
    </citation>
    <scope>NUCLEOTIDE SEQUENCE [LARGE SCALE GENOMIC DNA]</scope>
    <source>
        <strain evidence="13">VKM B-3159</strain>
    </source>
</reference>
<dbReference type="Pfam" id="PF22638">
    <property type="entry name" value="FlgK_D1"/>
    <property type="match status" value="1"/>
</dbReference>
<dbReference type="SUPFAM" id="SSF64518">
    <property type="entry name" value="Phase 1 flagellin"/>
    <property type="match status" value="1"/>
</dbReference>
<evidence type="ECO:0000256" key="5">
    <source>
        <dbReference type="ARBA" id="ARBA00022525"/>
    </source>
</evidence>
<evidence type="ECO:0000313" key="13">
    <source>
        <dbReference type="Proteomes" id="UP001225906"/>
    </source>
</evidence>
<gene>
    <name evidence="7 12" type="primary">flgK</name>
    <name evidence="12" type="ORF">Q9291_09650</name>
</gene>
<feature type="domain" description="Flagellar basal-body/hook protein C-terminal" evidence="9">
    <location>
        <begin position="506"/>
        <end position="548"/>
    </location>
</feature>
<keyword evidence="13" id="KW-1185">Reference proteome</keyword>
<comment type="caution">
    <text evidence="12">The sequence shown here is derived from an EMBL/GenBank/DDBJ whole genome shotgun (WGS) entry which is preliminary data.</text>
</comment>
<evidence type="ECO:0000256" key="2">
    <source>
        <dbReference type="ARBA" id="ARBA00004613"/>
    </source>
</evidence>
<feature type="domain" description="Flagellar hook-associated protein FlgK helical" evidence="11">
    <location>
        <begin position="92"/>
        <end position="326"/>
    </location>
</feature>
<evidence type="ECO:0000256" key="1">
    <source>
        <dbReference type="ARBA" id="ARBA00004365"/>
    </source>
</evidence>
<accession>A0ABT9JU51</accession>
<evidence type="ECO:0000259" key="8">
    <source>
        <dbReference type="Pfam" id="PF00460"/>
    </source>
</evidence>
<keyword evidence="6 7" id="KW-0975">Bacterial flagellum</keyword>
<dbReference type="RefSeq" id="WP_306389834.1">
    <property type="nucleotide sequence ID" value="NZ_JAVCAP010000020.1"/>
</dbReference>
<protein>
    <recommendedName>
        <fullName evidence="4 7">Flagellar hook-associated protein 1</fullName>
        <shortName evidence="7">HAP1</shortName>
    </recommendedName>
</protein>
<evidence type="ECO:0000259" key="11">
    <source>
        <dbReference type="Pfam" id="PF22638"/>
    </source>
</evidence>
<comment type="subcellular location">
    <subcellularLocation>
        <location evidence="1 7">Bacterial flagellum</location>
    </subcellularLocation>
    <subcellularLocation>
        <location evidence="2 7">Secreted</location>
    </subcellularLocation>
</comment>
<proteinExistence type="inferred from homology"/>
<dbReference type="InterPro" id="IPR002371">
    <property type="entry name" value="FlgK"/>
</dbReference>
<dbReference type="NCBIfam" id="TIGR02492">
    <property type="entry name" value="flgK_ends"/>
    <property type="match status" value="1"/>
</dbReference>
<dbReference type="Pfam" id="PF00460">
    <property type="entry name" value="Flg_bb_rod"/>
    <property type="match status" value="1"/>
</dbReference>
<dbReference type="InterPro" id="IPR049119">
    <property type="entry name" value="FlgK_D2-like"/>
</dbReference>
<dbReference type="EMBL" id="JAVCAP010000020">
    <property type="protein sequence ID" value="MDP8568112.1"/>
    <property type="molecule type" value="Genomic_DNA"/>
</dbReference>
<dbReference type="InterPro" id="IPR010930">
    <property type="entry name" value="Flg_bb/hook_C_dom"/>
</dbReference>
<keyword evidence="12" id="KW-0282">Flagellum</keyword>
<evidence type="ECO:0000256" key="6">
    <source>
        <dbReference type="ARBA" id="ARBA00023143"/>
    </source>
</evidence>
<evidence type="ECO:0000313" key="12">
    <source>
        <dbReference type="EMBL" id="MDP8568112.1"/>
    </source>
</evidence>
<feature type="domain" description="Flagellar basal body rod protein N-terminal" evidence="8">
    <location>
        <begin position="7"/>
        <end position="34"/>
    </location>
</feature>
<dbReference type="PANTHER" id="PTHR30033">
    <property type="entry name" value="FLAGELLAR HOOK-ASSOCIATED PROTEIN 1"/>
    <property type="match status" value="1"/>
</dbReference>
<evidence type="ECO:0000256" key="3">
    <source>
        <dbReference type="ARBA" id="ARBA00009677"/>
    </source>
</evidence>
<dbReference type="Proteomes" id="UP001225906">
    <property type="component" value="Unassembled WGS sequence"/>
</dbReference>
<organism evidence="12 13">
    <name type="scientific">Methylophilus aquaticus</name>
    <dbReference type="NCBI Taxonomy" id="1971610"/>
    <lineage>
        <taxon>Bacteria</taxon>
        <taxon>Pseudomonadati</taxon>
        <taxon>Pseudomonadota</taxon>
        <taxon>Betaproteobacteria</taxon>
        <taxon>Nitrosomonadales</taxon>
        <taxon>Methylophilaceae</taxon>
        <taxon>Methylophilus</taxon>
    </lineage>
</organism>
<name>A0ABT9JU51_9PROT</name>
<dbReference type="InterPro" id="IPR001444">
    <property type="entry name" value="Flag_bb_rod_N"/>
</dbReference>
<sequence>MSNALSIGKSALNAAQIGIATVGHNIANASTPGYNRQVMVQAAAQAQNFGYGYVGQGTNVVGIQRVFNETLSKQVINATATSNASNAYYSNISQVNGLLSDSTAGLNPVITSFFSAVSAAAANPSDTATRQTLISSAQSMVNRFNAVNTQLDQMRESINTQITSSVDAINSYSAQIATLNDTITKAVNSTGNMPNDLMDQRDQLVAKLSEQIKTTVIKQDDGSYNVFAGTGMPLVVGTQQYSLYTRASDTDPTRVEVAYGNAASPKILSTDTISGGTLGGVLQFRSETLDAVQNQVGQLAITLATQFNAQQTQGYDLNSVVGTDFFSVGSPTAISSAYNTDPTKTASASIVDASLLTSSDYTVKYNSGQYTITRLNDKSIMWQGTSLPATVDGMQIDVNTSTPAEGDSYLIKPTQYAAGKLALAFTNVDQLALAGSATTGPSDNENGLKLAALQNGANVRVAGSSTNRTYAQAFAQMVSAVGTKTNELSITSKADATALENATSAMQSESGVNLDEEATDLLRYQQAYQAAGKMMQIASQLFEVLLQLGQ</sequence>
<comment type="similarity">
    <text evidence="3 7">Belongs to the flagella basal body rod proteins family.</text>
</comment>
<dbReference type="Pfam" id="PF21158">
    <property type="entry name" value="flgK_1st_1"/>
    <property type="match status" value="1"/>
</dbReference>
<evidence type="ECO:0000256" key="7">
    <source>
        <dbReference type="RuleBase" id="RU362065"/>
    </source>
</evidence>
<evidence type="ECO:0000259" key="9">
    <source>
        <dbReference type="Pfam" id="PF06429"/>
    </source>
</evidence>
<evidence type="ECO:0000259" key="10">
    <source>
        <dbReference type="Pfam" id="PF21158"/>
    </source>
</evidence>
<dbReference type="Pfam" id="PF06429">
    <property type="entry name" value="Flg_bbr_C"/>
    <property type="match status" value="1"/>
</dbReference>
<keyword evidence="12" id="KW-0969">Cilium</keyword>
<dbReference type="InterPro" id="IPR053927">
    <property type="entry name" value="FlgK_helical"/>
</dbReference>